<reference evidence="1 2" key="1">
    <citation type="submission" date="2017-01" db="EMBL/GenBank/DDBJ databases">
        <title>Whole-Genome Shotgun Sequencing of Two beta-Proteobacterial Species in Search of the Bulgecin Biosynthetic Cluster.</title>
        <authorList>
            <person name="Horsman M.E."/>
            <person name="Marous D.R."/>
            <person name="Li R."/>
            <person name="Oliver R.A."/>
            <person name="Byun B."/>
            <person name="Emrich S.J."/>
            <person name="Boggess B."/>
            <person name="Townsend C.A."/>
            <person name="Mobashery S."/>
        </authorList>
    </citation>
    <scope>NUCLEOTIDE SEQUENCE [LARGE SCALE GENOMIC DNA]</scope>
    <source>
        <strain evidence="1 2">ATCC 31363</strain>
    </source>
</reference>
<protein>
    <submittedName>
        <fullName evidence="1">Uncharacterized protein</fullName>
    </submittedName>
</protein>
<name>A0A2A4EZM6_9BURK</name>
<dbReference type="AlphaFoldDB" id="A0A2A4EZM6"/>
<gene>
    <name evidence="1" type="ORF">BWP39_09815</name>
</gene>
<comment type="caution">
    <text evidence="1">The sequence shown here is derived from an EMBL/GenBank/DDBJ whole genome shotgun (WGS) entry which is preliminary data.</text>
</comment>
<organism evidence="1 2">
    <name type="scientific">Paraburkholderia acidicola</name>
    <dbReference type="NCBI Taxonomy" id="1912599"/>
    <lineage>
        <taxon>Bacteria</taxon>
        <taxon>Pseudomonadati</taxon>
        <taxon>Pseudomonadota</taxon>
        <taxon>Betaproteobacteria</taxon>
        <taxon>Burkholderiales</taxon>
        <taxon>Burkholderiaceae</taxon>
        <taxon>Paraburkholderia</taxon>
    </lineage>
</organism>
<accession>A0A2A4EZM6</accession>
<dbReference type="Proteomes" id="UP000218022">
    <property type="component" value="Unassembled WGS sequence"/>
</dbReference>
<proteinExistence type="predicted"/>
<sequence>MQSIDDAPQEVNAILMSVVWGQSGAIGGHFPRLQRVVIGRFRQWGTLKQPGEVAIRNDTTSEWRLALAFRPSMVSESNQRRPMINGRIEFLQRLLLTDPLSFVG</sequence>
<dbReference type="EMBL" id="MTZV01000003">
    <property type="protein sequence ID" value="PCE27073.1"/>
    <property type="molecule type" value="Genomic_DNA"/>
</dbReference>
<evidence type="ECO:0000313" key="2">
    <source>
        <dbReference type="Proteomes" id="UP000218022"/>
    </source>
</evidence>
<evidence type="ECO:0000313" key="1">
    <source>
        <dbReference type="EMBL" id="PCE27073.1"/>
    </source>
</evidence>